<dbReference type="GO" id="GO:0004309">
    <property type="term" value="F:exopolyphosphatase activity"/>
    <property type="evidence" value="ECO:0007669"/>
    <property type="project" value="TreeGrafter"/>
</dbReference>
<dbReference type="GO" id="GO:0046872">
    <property type="term" value="F:metal ion binding"/>
    <property type="evidence" value="ECO:0007669"/>
    <property type="project" value="UniProtKB-UniRule"/>
</dbReference>
<comment type="subcellular location">
    <subcellularLocation>
        <location evidence="7">Cytoplasm</location>
    </subcellularLocation>
</comment>
<dbReference type="Pfam" id="PF01975">
    <property type="entry name" value="SurE"/>
    <property type="match status" value="1"/>
</dbReference>
<comment type="caution">
    <text evidence="9">The sequence shown here is derived from an EMBL/GenBank/DDBJ whole genome shotgun (WGS) entry which is preliminary data.</text>
</comment>
<evidence type="ECO:0000256" key="7">
    <source>
        <dbReference type="HAMAP-Rule" id="MF_00060"/>
    </source>
</evidence>
<keyword evidence="5 7" id="KW-0547">Nucleotide-binding</keyword>
<evidence type="ECO:0000256" key="1">
    <source>
        <dbReference type="ARBA" id="ARBA00000815"/>
    </source>
</evidence>
<comment type="cofactor">
    <cofactor evidence="7">
        <name>a divalent metal cation</name>
        <dbReference type="ChEBI" id="CHEBI:60240"/>
    </cofactor>
    <text evidence="7">Binds 1 divalent metal cation per subunit.</text>
</comment>
<evidence type="ECO:0000259" key="8">
    <source>
        <dbReference type="Pfam" id="PF01975"/>
    </source>
</evidence>
<dbReference type="NCBIfam" id="NF001490">
    <property type="entry name" value="PRK00346.1-4"/>
    <property type="match status" value="1"/>
</dbReference>
<dbReference type="PANTHER" id="PTHR30457">
    <property type="entry name" value="5'-NUCLEOTIDASE SURE"/>
    <property type="match status" value="1"/>
</dbReference>
<evidence type="ECO:0000256" key="2">
    <source>
        <dbReference type="ARBA" id="ARBA00011062"/>
    </source>
</evidence>
<evidence type="ECO:0000256" key="6">
    <source>
        <dbReference type="ARBA" id="ARBA00022801"/>
    </source>
</evidence>
<comment type="similarity">
    <text evidence="2 7">Belongs to the SurE nucleotidase family.</text>
</comment>
<dbReference type="AlphaFoldDB" id="A0A194ACS7"/>
<keyword evidence="3 7" id="KW-0963">Cytoplasm</keyword>
<dbReference type="Gene3D" id="3.40.1210.10">
    <property type="entry name" value="Survival protein SurE-like phosphatase/nucleotidase"/>
    <property type="match status" value="1"/>
</dbReference>
<dbReference type="SUPFAM" id="SSF64167">
    <property type="entry name" value="SurE-like"/>
    <property type="match status" value="1"/>
</dbReference>
<keyword evidence="10" id="KW-1185">Reference proteome</keyword>
<name>A0A194ACS7_9BACT</name>
<feature type="domain" description="Survival protein SurE-like phosphatase/nucleotidase" evidence="8">
    <location>
        <begin position="3"/>
        <end position="186"/>
    </location>
</feature>
<feature type="binding site" evidence="7">
    <location>
        <position position="8"/>
    </location>
    <ligand>
        <name>a divalent metal cation</name>
        <dbReference type="ChEBI" id="CHEBI:60240"/>
    </ligand>
</feature>
<dbReference type="PANTHER" id="PTHR30457:SF12">
    <property type="entry name" value="5'_3'-NUCLEOTIDASE SURE"/>
    <property type="match status" value="1"/>
</dbReference>
<dbReference type="InterPro" id="IPR030048">
    <property type="entry name" value="SurE"/>
</dbReference>
<evidence type="ECO:0000256" key="3">
    <source>
        <dbReference type="ARBA" id="ARBA00022490"/>
    </source>
</evidence>
<reference evidence="10" key="1">
    <citation type="submission" date="2016-06" db="EMBL/GenBank/DDBJ databases">
        <title>Draft genome sequence of Desulfoplanes formicivorans strain Pf12B.</title>
        <authorList>
            <person name="Watanabe M."/>
            <person name="Kojima H."/>
            <person name="Fukui M."/>
        </authorList>
    </citation>
    <scope>NUCLEOTIDE SEQUENCE [LARGE SCALE GENOMIC DNA]</scope>
    <source>
        <strain evidence="10">Pf12B</strain>
    </source>
</reference>
<dbReference type="EC" id="3.1.3.5" evidence="7"/>
<keyword evidence="4 7" id="KW-0479">Metal-binding</keyword>
<feature type="binding site" evidence="7">
    <location>
        <position position="9"/>
    </location>
    <ligand>
        <name>a divalent metal cation</name>
        <dbReference type="ChEBI" id="CHEBI:60240"/>
    </ligand>
</feature>
<dbReference type="EMBL" id="BDFE01000008">
    <property type="protein sequence ID" value="GAU07912.1"/>
    <property type="molecule type" value="Genomic_DNA"/>
</dbReference>
<comment type="catalytic activity">
    <reaction evidence="1 7">
        <text>a ribonucleoside 5'-phosphate + H2O = a ribonucleoside + phosphate</text>
        <dbReference type="Rhea" id="RHEA:12484"/>
        <dbReference type="ChEBI" id="CHEBI:15377"/>
        <dbReference type="ChEBI" id="CHEBI:18254"/>
        <dbReference type="ChEBI" id="CHEBI:43474"/>
        <dbReference type="ChEBI" id="CHEBI:58043"/>
        <dbReference type="EC" id="3.1.3.5"/>
    </reaction>
</comment>
<keyword evidence="6 7" id="KW-0378">Hydrolase</keyword>
<dbReference type="Proteomes" id="UP000095200">
    <property type="component" value="Unassembled WGS sequence"/>
</dbReference>
<evidence type="ECO:0000256" key="5">
    <source>
        <dbReference type="ARBA" id="ARBA00022741"/>
    </source>
</evidence>
<dbReference type="HAMAP" id="MF_00060">
    <property type="entry name" value="SurE"/>
    <property type="match status" value="1"/>
</dbReference>
<evidence type="ECO:0000313" key="10">
    <source>
        <dbReference type="Proteomes" id="UP000095200"/>
    </source>
</evidence>
<dbReference type="NCBIfam" id="TIGR00087">
    <property type="entry name" value="surE"/>
    <property type="match status" value="1"/>
</dbReference>
<feature type="binding site" evidence="7">
    <location>
        <position position="40"/>
    </location>
    <ligand>
        <name>a divalent metal cation</name>
        <dbReference type="ChEBI" id="CHEBI:60240"/>
    </ligand>
</feature>
<dbReference type="GO" id="GO:0008253">
    <property type="term" value="F:5'-nucleotidase activity"/>
    <property type="evidence" value="ECO:0007669"/>
    <property type="project" value="UniProtKB-UniRule"/>
</dbReference>
<dbReference type="InterPro" id="IPR036523">
    <property type="entry name" value="SurE-like_sf"/>
</dbReference>
<dbReference type="GO" id="GO:0005737">
    <property type="term" value="C:cytoplasm"/>
    <property type="evidence" value="ECO:0007669"/>
    <property type="project" value="UniProtKB-SubCell"/>
</dbReference>
<evidence type="ECO:0000313" key="9">
    <source>
        <dbReference type="EMBL" id="GAU07912.1"/>
    </source>
</evidence>
<feature type="binding site" evidence="7">
    <location>
        <position position="95"/>
    </location>
    <ligand>
        <name>a divalent metal cation</name>
        <dbReference type="ChEBI" id="CHEBI:60240"/>
    </ligand>
</feature>
<comment type="function">
    <text evidence="7">Nucleotidase that shows phosphatase activity on nucleoside 5'-monophosphates.</text>
</comment>
<evidence type="ECO:0000256" key="4">
    <source>
        <dbReference type="ARBA" id="ARBA00022723"/>
    </source>
</evidence>
<dbReference type="GO" id="GO:0008254">
    <property type="term" value="F:3'-nucleotidase activity"/>
    <property type="evidence" value="ECO:0007669"/>
    <property type="project" value="TreeGrafter"/>
</dbReference>
<protein>
    <recommendedName>
        <fullName evidence="7">5'-nucleotidase SurE</fullName>
        <ecNumber evidence="7">3.1.3.5</ecNumber>
    </recommendedName>
    <alternativeName>
        <fullName evidence="7">Nucleoside 5'-monophosphate phosphohydrolase</fullName>
    </alternativeName>
</protein>
<dbReference type="STRING" id="1592317.DPF_0611"/>
<proteinExistence type="inferred from homology"/>
<dbReference type="GO" id="GO:0000166">
    <property type="term" value="F:nucleotide binding"/>
    <property type="evidence" value="ECO:0007669"/>
    <property type="project" value="UniProtKB-KW"/>
</dbReference>
<sequence length="268" mass="29105">MHILLTNDDGIRSPGLRALYAAMIRDGHRVSVVAPMTEQSAVGHSVTFFSPLRVKEVVEPEFTGLGVFGTPVDCVKLALTTLLDTPPDLILSGINNGANVGVDVLYSGTVSAATEGALAGLPALAVSIDDFSPRDLSAHAAFVRKFLAGNQWKRVPPKCVLNLNFPAIDLADSPGLRVCSQTVAVYRDGYDVRNDPRGRPYYWLTGEIPPEEVAPGTDRDLLSRGYVTLTPLSFDLTNWEFLETLETMLADEDETFSSKRLHSNQSKS</sequence>
<dbReference type="InterPro" id="IPR002828">
    <property type="entry name" value="SurE-like_Pase/nucleotidase"/>
</dbReference>
<dbReference type="OrthoDB" id="9780815at2"/>
<organism evidence="9 10">
    <name type="scientific">Desulfoplanes formicivorans</name>
    <dbReference type="NCBI Taxonomy" id="1592317"/>
    <lineage>
        <taxon>Bacteria</taxon>
        <taxon>Pseudomonadati</taxon>
        <taxon>Thermodesulfobacteriota</taxon>
        <taxon>Desulfovibrionia</taxon>
        <taxon>Desulfovibrionales</taxon>
        <taxon>Desulfoplanaceae</taxon>
        <taxon>Desulfoplanes</taxon>
    </lineage>
</organism>
<gene>
    <name evidence="7" type="primary">surE</name>
    <name evidence="9" type="ORF">DPF_0611</name>
</gene>
<dbReference type="RefSeq" id="WP_069857410.1">
    <property type="nucleotide sequence ID" value="NZ_BDFE01000008.1"/>
</dbReference>
<accession>A0A194ACS7</accession>